<gene>
    <name evidence="2" type="ORF">CWD94_12500</name>
</gene>
<feature type="transmembrane region" description="Helical" evidence="1">
    <location>
        <begin position="6"/>
        <end position="23"/>
    </location>
</feature>
<keyword evidence="1" id="KW-0812">Transmembrane</keyword>
<dbReference type="AlphaFoldDB" id="A0A2M9Q5M2"/>
<dbReference type="EMBL" id="PHQY01000612">
    <property type="protein sequence ID" value="PJO43368.1"/>
    <property type="molecule type" value="Genomic_DNA"/>
</dbReference>
<name>A0A2M9Q5M2_9BACI</name>
<dbReference type="Proteomes" id="UP000232101">
    <property type="component" value="Unassembled WGS sequence"/>
</dbReference>
<proteinExistence type="predicted"/>
<accession>A0A2M9Q5M2</accession>
<reference evidence="2 3" key="1">
    <citation type="submission" date="2017-11" db="EMBL/GenBank/DDBJ databases">
        <title>Bacterial isolate from king chilli rhizosphere.</title>
        <authorList>
            <person name="Takhelmayum P."/>
            <person name="Sarangthem I."/>
        </authorList>
    </citation>
    <scope>NUCLEOTIDE SEQUENCE [LARGE SCALE GENOMIC DNA]</scope>
    <source>
        <strain evidence="3">t26</strain>
    </source>
</reference>
<keyword evidence="1" id="KW-1133">Transmembrane helix</keyword>
<sequence>MISFSIGLFIVGVIMAIIKRSIYPFIELLIFASVALLYDFFQFILGFLGDFWVYHLAIPLIITLIAGYIAKRIIEKIDWQY</sequence>
<organism evidence="2 3">
    <name type="scientific">Lysinibacillus xylanilyticus</name>
    <dbReference type="NCBI Taxonomy" id="582475"/>
    <lineage>
        <taxon>Bacteria</taxon>
        <taxon>Bacillati</taxon>
        <taxon>Bacillota</taxon>
        <taxon>Bacilli</taxon>
        <taxon>Bacillales</taxon>
        <taxon>Bacillaceae</taxon>
        <taxon>Lysinibacillus</taxon>
    </lineage>
</organism>
<evidence type="ECO:0000313" key="2">
    <source>
        <dbReference type="EMBL" id="PJO43368.1"/>
    </source>
</evidence>
<protein>
    <recommendedName>
        <fullName evidence="4">DUF2512 domain-containing protein</fullName>
    </recommendedName>
</protein>
<keyword evidence="1" id="KW-0472">Membrane</keyword>
<evidence type="ECO:0000313" key="3">
    <source>
        <dbReference type="Proteomes" id="UP000232101"/>
    </source>
</evidence>
<feature type="transmembrane region" description="Helical" evidence="1">
    <location>
        <begin position="51"/>
        <end position="70"/>
    </location>
</feature>
<evidence type="ECO:0008006" key="4">
    <source>
        <dbReference type="Google" id="ProtNLM"/>
    </source>
</evidence>
<evidence type="ECO:0000256" key="1">
    <source>
        <dbReference type="SAM" id="Phobius"/>
    </source>
</evidence>
<feature type="transmembrane region" description="Helical" evidence="1">
    <location>
        <begin position="28"/>
        <end position="45"/>
    </location>
</feature>
<comment type="caution">
    <text evidence="2">The sequence shown here is derived from an EMBL/GenBank/DDBJ whole genome shotgun (WGS) entry which is preliminary data.</text>
</comment>
<dbReference type="RefSeq" id="WP_100543333.1">
    <property type="nucleotide sequence ID" value="NZ_JBIWFF010000011.1"/>
</dbReference>